<dbReference type="PANTHER" id="PTHR46825:SF8">
    <property type="entry name" value="BETA-LACTAMASE-RELATED"/>
    <property type="match status" value="1"/>
</dbReference>
<feature type="signal peptide" evidence="2">
    <location>
        <begin position="1"/>
        <end position="20"/>
    </location>
</feature>
<evidence type="ECO:0000313" key="4">
    <source>
        <dbReference type="EMBL" id="TKT89286.1"/>
    </source>
</evidence>
<dbReference type="SMART" id="SM00028">
    <property type="entry name" value="TPR"/>
    <property type="match status" value="1"/>
</dbReference>
<feature type="domain" description="Beta-lactamase-related" evidence="3">
    <location>
        <begin position="28"/>
        <end position="352"/>
    </location>
</feature>
<evidence type="ECO:0000256" key="2">
    <source>
        <dbReference type="SAM" id="SignalP"/>
    </source>
</evidence>
<gene>
    <name evidence="4" type="ORF">FDK13_23295</name>
</gene>
<feature type="chain" id="PRO_5020616268" evidence="2">
    <location>
        <begin position="21"/>
        <end position="494"/>
    </location>
</feature>
<dbReference type="PANTHER" id="PTHR46825">
    <property type="entry name" value="D-ALANYL-D-ALANINE-CARBOXYPEPTIDASE/ENDOPEPTIDASE AMPH"/>
    <property type="match status" value="1"/>
</dbReference>
<dbReference type="InterPro" id="IPR050491">
    <property type="entry name" value="AmpC-like"/>
</dbReference>
<dbReference type="OrthoDB" id="9793489at2"/>
<dbReference type="InterPro" id="IPR012338">
    <property type="entry name" value="Beta-lactam/transpept-like"/>
</dbReference>
<keyword evidence="4" id="KW-0378">Hydrolase</keyword>
<dbReference type="PROSITE" id="PS50293">
    <property type="entry name" value="TPR_REGION"/>
    <property type="match status" value="1"/>
</dbReference>
<dbReference type="Pfam" id="PF13181">
    <property type="entry name" value="TPR_8"/>
    <property type="match status" value="1"/>
</dbReference>
<name>A0A4U6CY76_9BACT</name>
<evidence type="ECO:0000259" key="3">
    <source>
        <dbReference type="Pfam" id="PF00144"/>
    </source>
</evidence>
<dbReference type="InterPro" id="IPR019734">
    <property type="entry name" value="TPR_rpt"/>
</dbReference>
<organism evidence="4 5">
    <name type="scientific">Dyadobacter frigoris</name>
    <dbReference type="NCBI Taxonomy" id="2576211"/>
    <lineage>
        <taxon>Bacteria</taxon>
        <taxon>Pseudomonadati</taxon>
        <taxon>Bacteroidota</taxon>
        <taxon>Cytophagia</taxon>
        <taxon>Cytophagales</taxon>
        <taxon>Spirosomataceae</taxon>
        <taxon>Dyadobacter</taxon>
    </lineage>
</organism>
<keyword evidence="1" id="KW-0802">TPR repeat</keyword>
<dbReference type="Gene3D" id="3.40.710.10">
    <property type="entry name" value="DD-peptidase/beta-lactamase superfamily"/>
    <property type="match status" value="1"/>
</dbReference>
<feature type="repeat" description="TPR" evidence="1">
    <location>
        <begin position="449"/>
        <end position="482"/>
    </location>
</feature>
<dbReference type="EMBL" id="SZVO01000012">
    <property type="protein sequence ID" value="TKT89286.1"/>
    <property type="molecule type" value="Genomic_DNA"/>
</dbReference>
<dbReference type="Proteomes" id="UP000304900">
    <property type="component" value="Unassembled WGS sequence"/>
</dbReference>
<evidence type="ECO:0000256" key="1">
    <source>
        <dbReference type="PROSITE-ProRule" id="PRU00339"/>
    </source>
</evidence>
<keyword evidence="2" id="KW-0732">Signal</keyword>
<dbReference type="PROSITE" id="PS50005">
    <property type="entry name" value="TPR"/>
    <property type="match status" value="1"/>
</dbReference>
<dbReference type="AlphaFoldDB" id="A0A4U6CY76"/>
<dbReference type="SUPFAM" id="SSF56601">
    <property type="entry name" value="beta-lactamase/transpeptidase-like"/>
    <property type="match status" value="1"/>
</dbReference>
<dbReference type="Gene3D" id="1.25.40.10">
    <property type="entry name" value="Tetratricopeptide repeat domain"/>
    <property type="match status" value="1"/>
</dbReference>
<dbReference type="InterPro" id="IPR011990">
    <property type="entry name" value="TPR-like_helical_dom_sf"/>
</dbReference>
<accession>A0A4U6CY76</accession>
<comment type="caution">
    <text evidence="4">The sequence shown here is derived from an EMBL/GenBank/DDBJ whole genome shotgun (WGS) entry which is preliminary data.</text>
</comment>
<dbReference type="InterPro" id="IPR001466">
    <property type="entry name" value="Beta-lactam-related"/>
</dbReference>
<evidence type="ECO:0000313" key="5">
    <source>
        <dbReference type="Proteomes" id="UP000304900"/>
    </source>
</evidence>
<keyword evidence="5" id="KW-1185">Reference proteome</keyword>
<dbReference type="RefSeq" id="WP_137342423.1">
    <property type="nucleotide sequence ID" value="NZ_SZVO01000012.1"/>
</dbReference>
<proteinExistence type="predicted"/>
<dbReference type="SUPFAM" id="SSF48452">
    <property type="entry name" value="TPR-like"/>
    <property type="match status" value="1"/>
</dbReference>
<dbReference type="GO" id="GO:0016787">
    <property type="term" value="F:hydrolase activity"/>
    <property type="evidence" value="ECO:0007669"/>
    <property type="project" value="UniProtKB-KW"/>
</dbReference>
<sequence>MKKILLLFAFLMCTAKVADAQDIDSIVNRAAKAYFTNGQRIGVSIGVIQKGKIHQYHYGSTQKGKIVKANNETIYEIGSITKTFTGMLLAQAVRDKKVGLNDDIRKYLKGDYPNLEYKGKPIQLLHLANLTSGLPDNLPEKMPPFKAAGRDSQLFELKKIHDEYSRSQFLTDLHQVQLVREPGLNPSHSNTAAELLGFLLENIYGLSYDALLIRYITGPLTMKNTFVSVPASKEKQRAKGYNEKGTLMPEIPKDAAGAGVLQSTLPDMIRYANYHLTGKDDRVLLSHNLSWGDLDNSGIGLSWWLKTNFDGKRKIWTSGGTFGFSSYCVLYPESGFGVVALANENDGGAEDALSGIASAIYNEVYFSATQRASLGFGFSKSINILLVELNKPGFQSAAESVNDLKKKDDSFKLSEGELNNFGYYLLNKASKDKALEIFKLNTILFPGSSNTFDSLAETYESIGDKDSAIKNYKRALELDPGNSNSAEHLKKLEN</sequence>
<dbReference type="Pfam" id="PF00144">
    <property type="entry name" value="Beta-lactamase"/>
    <property type="match status" value="1"/>
</dbReference>
<reference evidence="4 5" key="1">
    <citation type="submission" date="2019-05" db="EMBL/GenBank/DDBJ databases">
        <title>Dyadobacter AR-3-8 sp. nov., isolated from arctic soil.</title>
        <authorList>
            <person name="Chaudhary D.K."/>
        </authorList>
    </citation>
    <scope>NUCLEOTIDE SEQUENCE [LARGE SCALE GENOMIC DNA]</scope>
    <source>
        <strain evidence="4 5">AR-3-8</strain>
    </source>
</reference>
<protein>
    <submittedName>
        <fullName evidence="4">Serine hydrolase</fullName>
    </submittedName>
</protein>